<feature type="domain" description="Retroviral polymerase SH3-like" evidence="2">
    <location>
        <begin position="1"/>
        <end position="35"/>
    </location>
</feature>
<dbReference type="Proteomes" id="UP001454036">
    <property type="component" value="Unassembled WGS sequence"/>
</dbReference>
<evidence type="ECO:0000259" key="2">
    <source>
        <dbReference type="Pfam" id="PF25597"/>
    </source>
</evidence>
<gene>
    <name evidence="3" type="ORF">LIER_33244</name>
</gene>
<dbReference type="Pfam" id="PF25597">
    <property type="entry name" value="SH3_retrovirus"/>
    <property type="match status" value="1"/>
</dbReference>
<proteinExistence type="predicted"/>
<feature type="region of interest" description="Disordered" evidence="1">
    <location>
        <begin position="104"/>
        <end position="126"/>
    </location>
</feature>
<sequence length="126" mass="13673">MGYPHGKKGRKLFDLETQTYFVSHDVVFYESQFSYLASTGSTTISTQPSISANDCTYECSETENLNVSLVSTELEPSAEVVEELTKQLVVELLAELHQPSSSVVEDYVEQSSAPSGSDSVAHGDVG</sequence>
<dbReference type="EMBL" id="BAABME010013242">
    <property type="protein sequence ID" value="GAA0185956.1"/>
    <property type="molecule type" value="Genomic_DNA"/>
</dbReference>
<dbReference type="AlphaFoldDB" id="A0AAV3S1E4"/>
<feature type="compositionally biased region" description="Polar residues" evidence="1">
    <location>
        <begin position="104"/>
        <end position="118"/>
    </location>
</feature>
<accession>A0AAV3S1E4</accession>
<evidence type="ECO:0000313" key="4">
    <source>
        <dbReference type="Proteomes" id="UP001454036"/>
    </source>
</evidence>
<organism evidence="3 4">
    <name type="scientific">Lithospermum erythrorhizon</name>
    <name type="common">Purple gromwell</name>
    <name type="synonym">Lithospermum officinale var. erythrorhizon</name>
    <dbReference type="NCBI Taxonomy" id="34254"/>
    <lineage>
        <taxon>Eukaryota</taxon>
        <taxon>Viridiplantae</taxon>
        <taxon>Streptophyta</taxon>
        <taxon>Embryophyta</taxon>
        <taxon>Tracheophyta</taxon>
        <taxon>Spermatophyta</taxon>
        <taxon>Magnoliopsida</taxon>
        <taxon>eudicotyledons</taxon>
        <taxon>Gunneridae</taxon>
        <taxon>Pentapetalae</taxon>
        <taxon>asterids</taxon>
        <taxon>lamiids</taxon>
        <taxon>Boraginales</taxon>
        <taxon>Boraginaceae</taxon>
        <taxon>Boraginoideae</taxon>
        <taxon>Lithospermeae</taxon>
        <taxon>Lithospermum</taxon>
    </lineage>
</organism>
<name>A0AAV3S1E4_LITER</name>
<dbReference type="InterPro" id="IPR057670">
    <property type="entry name" value="SH3_retrovirus"/>
</dbReference>
<comment type="caution">
    <text evidence="3">The sequence shown here is derived from an EMBL/GenBank/DDBJ whole genome shotgun (WGS) entry which is preliminary data.</text>
</comment>
<reference evidence="3 4" key="1">
    <citation type="submission" date="2024-01" db="EMBL/GenBank/DDBJ databases">
        <title>The complete chloroplast genome sequence of Lithospermum erythrorhizon: insights into the phylogenetic relationship among Boraginaceae species and the maternal lineages of purple gromwells.</title>
        <authorList>
            <person name="Okada T."/>
            <person name="Watanabe K."/>
        </authorList>
    </citation>
    <scope>NUCLEOTIDE SEQUENCE [LARGE SCALE GENOMIC DNA]</scope>
</reference>
<evidence type="ECO:0000256" key="1">
    <source>
        <dbReference type="SAM" id="MobiDB-lite"/>
    </source>
</evidence>
<protein>
    <recommendedName>
        <fullName evidence="2">Retroviral polymerase SH3-like domain-containing protein</fullName>
    </recommendedName>
</protein>
<evidence type="ECO:0000313" key="3">
    <source>
        <dbReference type="EMBL" id="GAA0185956.1"/>
    </source>
</evidence>
<keyword evidence="4" id="KW-1185">Reference proteome</keyword>